<feature type="compositionally biased region" description="Gly residues" evidence="1">
    <location>
        <begin position="69"/>
        <end position="89"/>
    </location>
</feature>
<feature type="compositionally biased region" description="Pro residues" evidence="1">
    <location>
        <begin position="1"/>
        <end position="10"/>
    </location>
</feature>
<feature type="region of interest" description="Disordered" evidence="1">
    <location>
        <begin position="1"/>
        <end position="35"/>
    </location>
</feature>
<organism evidence="3 4">
    <name type="scientific">Nocardia jiangxiensis</name>
    <dbReference type="NCBI Taxonomy" id="282685"/>
    <lineage>
        <taxon>Bacteria</taxon>
        <taxon>Bacillati</taxon>
        <taxon>Actinomycetota</taxon>
        <taxon>Actinomycetes</taxon>
        <taxon>Mycobacteriales</taxon>
        <taxon>Nocardiaceae</taxon>
        <taxon>Nocardia</taxon>
    </lineage>
</organism>
<gene>
    <name evidence="3" type="ORF">ACFYXQ_36030</name>
</gene>
<sequence length="257" mass="25138">MTAPEQPPRPEQPEHAEPAPTEPTWGAPQTTPSTWNTRKTVATVGIAAAIAAVGGGVIYAASGNSSEHGGFGGPGGGPGWSMNGPGGQDGANSSGPGGANAAAGGAIGAPTLHGQFVISDGNGGYTTELTQTGTVTAISADSITAKSTDQYTHTYTINTSTQSESGLKVGDTVSIRATDANGTSTATVITEPSANPNGSGLSRRNSRTSARPGGANDGSSSDPNQMPSGPGQFGPDGMGGMNGGPGTRMDAQGPTTN</sequence>
<feature type="domain" description="DUF5666" evidence="2">
    <location>
        <begin position="132"/>
        <end position="189"/>
    </location>
</feature>
<accession>A0ABW6SDC3</accession>
<evidence type="ECO:0000259" key="2">
    <source>
        <dbReference type="Pfam" id="PF18914"/>
    </source>
</evidence>
<evidence type="ECO:0000313" key="3">
    <source>
        <dbReference type="EMBL" id="MFF3573184.1"/>
    </source>
</evidence>
<name>A0ABW6SDC3_9NOCA</name>
<evidence type="ECO:0000313" key="4">
    <source>
        <dbReference type="Proteomes" id="UP001601992"/>
    </source>
</evidence>
<reference evidence="3 4" key="1">
    <citation type="submission" date="2024-10" db="EMBL/GenBank/DDBJ databases">
        <title>The Natural Products Discovery Center: Release of the First 8490 Sequenced Strains for Exploring Actinobacteria Biosynthetic Diversity.</title>
        <authorList>
            <person name="Kalkreuter E."/>
            <person name="Kautsar S.A."/>
            <person name="Yang D."/>
            <person name="Bader C.D."/>
            <person name="Teijaro C.N."/>
            <person name="Fluegel L."/>
            <person name="Davis C.M."/>
            <person name="Simpson J.R."/>
            <person name="Lauterbach L."/>
            <person name="Steele A.D."/>
            <person name="Gui C."/>
            <person name="Meng S."/>
            <person name="Li G."/>
            <person name="Viehrig K."/>
            <person name="Ye F."/>
            <person name="Su P."/>
            <person name="Kiefer A.F."/>
            <person name="Nichols A."/>
            <person name="Cepeda A.J."/>
            <person name="Yan W."/>
            <person name="Fan B."/>
            <person name="Jiang Y."/>
            <person name="Adhikari A."/>
            <person name="Zheng C.-J."/>
            <person name="Schuster L."/>
            <person name="Cowan T.M."/>
            <person name="Smanski M.J."/>
            <person name="Chevrette M.G."/>
            <person name="De Carvalho L.P.S."/>
            <person name="Shen B."/>
        </authorList>
    </citation>
    <scope>NUCLEOTIDE SEQUENCE [LARGE SCALE GENOMIC DNA]</scope>
    <source>
        <strain evidence="3 4">NPDC002593</strain>
    </source>
</reference>
<evidence type="ECO:0000256" key="1">
    <source>
        <dbReference type="SAM" id="MobiDB-lite"/>
    </source>
</evidence>
<dbReference type="EMBL" id="JBIAQY010000017">
    <property type="protein sequence ID" value="MFF3573184.1"/>
    <property type="molecule type" value="Genomic_DNA"/>
</dbReference>
<dbReference type="Pfam" id="PF18914">
    <property type="entry name" value="DUF5666"/>
    <property type="match status" value="1"/>
</dbReference>
<dbReference type="InterPro" id="IPR043724">
    <property type="entry name" value="DUF5666"/>
</dbReference>
<feature type="compositionally biased region" description="Low complexity" evidence="1">
    <location>
        <begin position="90"/>
        <end position="102"/>
    </location>
</feature>
<dbReference type="RefSeq" id="WP_387406313.1">
    <property type="nucleotide sequence ID" value="NZ_JBIAQY010000017.1"/>
</dbReference>
<feature type="compositionally biased region" description="Polar residues" evidence="1">
    <location>
        <begin position="183"/>
        <end position="209"/>
    </location>
</feature>
<keyword evidence="4" id="KW-1185">Reference proteome</keyword>
<feature type="compositionally biased region" description="Polar residues" evidence="1">
    <location>
        <begin position="217"/>
        <end position="227"/>
    </location>
</feature>
<proteinExistence type="predicted"/>
<dbReference type="Proteomes" id="UP001601992">
    <property type="component" value="Unassembled WGS sequence"/>
</dbReference>
<feature type="region of interest" description="Disordered" evidence="1">
    <location>
        <begin position="183"/>
        <end position="257"/>
    </location>
</feature>
<feature type="compositionally biased region" description="Gly residues" evidence="1">
    <location>
        <begin position="231"/>
        <end position="246"/>
    </location>
</feature>
<feature type="region of interest" description="Disordered" evidence="1">
    <location>
        <begin position="68"/>
        <end position="102"/>
    </location>
</feature>
<protein>
    <submittedName>
        <fullName evidence="3">DUF5666 domain-containing protein</fullName>
    </submittedName>
</protein>
<comment type="caution">
    <text evidence="3">The sequence shown here is derived from an EMBL/GenBank/DDBJ whole genome shotgun (WGS) entry which is preliminary data.</text>
</comment>